<name>B9XP06_PEDPL</name>
<reference evidence="3 4" key="1">
    <citation type="journal article" date="2011" name="J. Bacteriol.">
        <title>Genome sequence of 'Pedosphaera parvula' Ellin514, an aerobic Verrucomicrobial isolate from pasture soil.</title>
        <authorList>
            <person name="Kant R."/>
            <person name="van Passel M.W."/>
            <person name="Sangwan P."/>
            <person name="Palva A."/>
            <person name="Lucas S."/>
            <person name="Copeland A."/>
            <person name="Lapidus A."/>
            <person name="Glavina Del Rio T."/>
            <person name="Dalin E."/>
            <person name="Tice H."/>
            <person name="Bruce D."/>
            <person name="Goodwin L."/>
            <person name="Pitluck S."/>
            <person name="Chertkov O."/>
            <person name="Larimer F.W."/>
            <person name="Land M.L."/>
            <person name="Hauser L."/>
            <person name="Brettin T.S."/>
            <person name="Detter J.C."/>
            <person name="Han S."/>
            <person name="de Vos W.M."/>
            <person name="Janssen P.H."/>
            <person name="Smidt H."/>
        </authorList>
    </citation>
    <scope>NUCLEOTIDE SEQUENCE [LARGE SCALE GENOMIC DNA]</scope>
    <source>
        <strain evidence="3 4">Ellin514</strain>
    </source>
</reference>
<dbReference type="STRING" id="320771.Cflav_PD1095"/>
<dbReference type="SMART" id="SM00448">
    <property type="entry name" value="REC"/>
    <property type="match status" value="1"/>
</dbReference>
<dbReference type="PANTHER" id="PTHR44520:SF1">
    <property type="entry name" value="TWO-COMPONENT SYSTEM REGULATORY PROTEIN"/>
    <property type="match status" value="1"/>
</dbReference>
<dbReference type="PROSITE" id="PS50110">
    <property type="entry name" value="RESPONSE_REGULATORY"/>
    <property type="match status" value="1"/>
</dbReference>
<evidence type="ECO:0000256" key="1">
    <source>
        <dbReference type="PROSITE-ProRule" id="PRU00169"/>
    </source>
</evidence>
<dbReference type="AlphaFoldDB" id="B9XP06"/>
<dbReference type="InterPro" id="IPR011006">
    <property type="entry name" value="CheY-like_superfamily"/>
</dbReference>
<dbReference type="Gene3D" id="3.40.50.2300">
    <property type="match status" value="1"/>
</dbReference>
<gene>
    <name evidence="3" type="ORF">Cflav_PD1095</name>
</gene>
<feature type="domain" description="Response regulatory" evidence="2">
    <location>
        <begin position="11"/>
        <end position="139"/>
    </location>
</feature>
<proteinExistence type="predicted"/>
<dbReference type="PANTHER" id="PTHR44520">
    <property type="entry name" value="RESPONSE REGULATOR RCP1-RELATED"/>
    <property type="match status" value="1"/>
</dbReference>
<sequence length="145" mass="16425">MLVIYERVLPVILLAEDNEDDVFFFNRSLNRIGVTNPVQVVYNGEDALAYLKGTGIYADRTKYPLPSLCVFDIKMPRLTGLEVLQRLREDPAFNDLAVIVWSTSTYSKEQELANQLGAKAYLVKPTVPGELDATFQSIIQQWLPE</sequence>
<keyword evidence="1" id="KW-0597">Phosphoprotein</keyword>
<dbReference type="GO" id="GO:0000160">
    <property type="term" value="P:phosphorelay signal transduction system"/>
    <property type="evidence" value="ECO:0007669"/>
    <property type="project" value="InterPro"/>
</dbReference>
<evidence type="ECO:0000259" key="2">
    <source>
        <dbReference type="PROSITE" id="PS50110"/>
    </source>
</evidence>
<keyword evidence="4" id="KW-1185">Reference proteome</keyword>
<dbReference type="Proteomes" id="UP000003688">
    <property type="component" value="Unassembled WGS sequence"/>
</dbReference>
<evidence type="ECO:0000313" key="4">
    <source>
        <dbReference type="Proteomes" id="UP000003688"/>
    </source>
</evidence>
<dbReference type="InterPro" id="IPR001789">
    <property type="entry name" value="Sig_transdc_resp-reg_receiver"/>
</dbReference>
<evidence type="ECO:0000313" key="3">
    <source>
        <dbReference type="EMBL" id="EEF58472.1"/>
    </source>
</evidence>
<protein>
    <submittedName>
        <fullName evidence="3">Response regulator receiver protein</fullName>
    </submittedName>
</protein>
<organism evidence="3 4">
    <name type="scientific">Pedosphaera parvula (strain Ellin514)</name>
    <dbReference type="NCBI Taxonomy" id="320771"/>
    <lineage>
        <taxon>Bacteria</taxon>
        <taxon>Pseudomonadati</taxon>
        <taxon>Verrucomicrobiota</taxon>
        <taxon>Pedosphaerae</taxon>
        <taxon>Pedosphaerales</taxon>
        <taxon>Pedosphaeraceae</taxon>
        <taxon>Pedosphaera</taxon>
    </lineage>
</organism>
<dbReference type="CDD" id="cd17557">
    <property type="entry name" value="REC_Rcp-like"/>
    <property type="match status" value="1"/>
</dbReference>
<feature type="modified residue" description="4-aspartylphosphate" evidence="1">
    <location>
        <position position="72"/>
    </location>
</feature>
<dbReference type="InterPro" id="IPR052893">
    <property type="entry name" value="TCS_response_regulator"/>
</dbReference>
<dbReference type="RefSeq" id="WP_007417542.1">
    <property type="nucleotide sequence ID" value="NZ_ABOX02000043.1"/>
</dbReference>
<dbReference type="Pfam" id="PF00072">
    <property type="entry name" value="Response_reg"/>
    <property type="match status" value="1"/>
</dbReference>
<accession>B9XP06</accession>
<dbReference type="SUPFAM" id="SSF52172">
    <property type="entry name" value="CheY-like"/>
    <property type="match status" value="1"/>
</dbReference>
<dbReference type="EMBL" id="ABOX02000043">
    <property type="protein sequence ID" value="EEF58472.1"/>
    <property type="molecule type" value="Genomic_DNA"/>
</dbReference>
<comment type="caution">
    <text evidence="3">The sequence shown here is derived from an EMBL/GenBank/DDBJ whole genome shotgun (WGS) entry which is preliminary data.</text>
</comment>